<dbReference type="Pfam" id="PF24412">
    <property type="entry name" value="DUF7546"/>
    <property type="match status" value="1"/>
</dbReference>
<accession>A0ABD5ZRS0</accession>
<feature type="transmembrane region" description="Helical" evidence="1">
    <location>
        <begin position="15"/>
        <end position="38"/>
    </location>
</feature>
<feature type="transmembrane region" description="Helical" evidence="1">
    <location>
        <begin position="196"/>
        <end position="215"/>
    </location>
</feature>
<feature type="transmembrane region" description="Helical" evidence="1">
    <location>
        <begin position="133"/>
        <end position="152"/>
    </location>
</feature>
<keyword evidence="1" id="KW-0812">Transmembrane</keyword>
<evidence type="ECO:0000313" key="2">
    <source>
        <dbReference type="EMBL" id="MFC7236021.1"/>
    </source>
</evidence>
<feature type="transmembrane region" description="Helical" evidence="1">
    <location>
        <begin position="159"/>
        <end position="184"/>
    </location>
</feature>
<dbReference type="RefSeq" id="WP_276234170.1">
    <property type="nucleotide sequence ID" value="NZ_CP119802.1"/>
</dbReference>
<comment type="caution">
    <text evidence="2">The sequence shown here is derived from an EMBL/GenBank/DDBJ whole genome shotgun (WGS) entry which is preliminary data.</text>
</comment>
<dbReference type="AlphaFoldDB" id="A0ABD5ZRS0"/>
<evidence type="ECO:0000313" key="3">
    <source>
        <dbReference type="Proteomes" id="UP001596398"/>
    </source>
</evidence>
<keyword evidence="3" id="KW-1185">Reference proteome</keyword>
<name>A0ABD5ZRS0_9EURY</name>
<feature type="transmembrane region" description="Helical" evidence="1">
    <location>
        <begin position="77"/>
        <end position="97"/>
    </location>
</feature>
<evidence type="ECO:0008006" key="4">
    <source>
        <dbReference type="Google" id="ProtNLM"/>
    </source>
</evidence>
<evidence type="ECO:0000256" key="1">
    <source>
        <dbReference type="SAM" id="Phobius"/>
    </source>
</evidence>
<organism evidence="2 3">
    <name type="scientific">Halosegnis marinus</name>
    <dbReference type="NCBI Taxonomy" id="3034023"/>
    <lineage>
        <taxon>Archaea</taxon>
        <taxon>Methanobacteriati</taxon>
        <taxon>Methanobacteriota</taxon>
        <taxon>Stenosarchaea group</taxon>
        <taxon>Halobacteria</taxon>
        <taxon>Halobacteriales</taxon>
        <taxon>Natronomonadaceae</taxon>
        <taxon>Halosegnis</taxon>
    </lineage>
</organism>
<sequence>MNAVARYRPDRRTTVFWAAVVNAELLVLLLYFAFVTGVPRSLRFAALVAVPWVWVNAAVWAYRNTEVPAAPRRRRRLAGALAVGYFLLLARVGGLVLPGLGDLATGLRVVTYQVPPGFGPAVLYSGEAVVVNLIPYQTVGYLALAWLVYATVVDVSGSAAAGVVGLFSCVSCAFPVITAVVSTVTGGATFAATIGQGSYVLSTAVFVLTVALLRWRPGVAEFARLRRALGR</sequence>
<gene>
    <name evidence="2" type="ORF">ACFQJ4_11910</name>
</gene>
<dbReference type="GeneID" id="79267726"/>
<keyword evidence="1" id="KW-1133">Transmembrane helix</keyword>
<keyword evidence="1" id="KW-0472">Membrane</keyword>
<dbReference type="InterPro" id="IPR055968">
    <property type="entry name" value="DUF7546"/>
</dbReference>
<dbReference type="EMBL" id="JBHTAP010000001">
    <property type="protein sequence ID" value="MFC7236021.1"/>
    <property type="molecule type" value="Genomic_DNA"/>
</dbReference>
<proteinExistence type="predicted"/>
<feature type="transmembrane region" description="Helical" evidence="1">
    <location>
        <begin position="44"/>
        <end position="65"/>
    </location>
</feature>
<protein>
    <recommendedName>
        <fullName evidence="4">ABC transporter ATP-binding protein</fullName>
    </recommendedName>
</protein>
<dbReference type="Proteomes" id="UP001596398">
    <property type="component" value="Unassembled WGS sequence"/>
</dbReference>
<reference evidence="2 3" key="1">
    <citation type="journal article" date="2019" name="Int. J. Syst. Evol. Microbiol.">
        <title>The Global Catalogue of Microorganisms (GCM) 10K type strain sequencing project: providing services to taxonomists for standard genome sequencing and annotation.</title>
        <authorList>
            <consortium name="The Broad Institute Genomics Platform"/>
            <consortium name="The Broad Institute Genome Sequencing Center for Infectious Disease"/>
            <person name="Wu L."/>
            <person name="Ma J."/>
        </authorList>
    </citation>
    <scope>NUCLEOTIDE SEQUENCE [LARGE SCALE GENOMIC DNA]</scope>
    <source>
        <strain evidence="2 3">DT85</strain>
    </source>
</reference>